<dbReference type="InterPro" id="IPR011257">
    <property type="entry name" value="DNA_glycosylase"/>
</dbReference>
<dbReference type="Pfam" id="PF10576">
    <property type="entry name" value="EndIII_4Fe-2S"/>
    <property type="match status" value="1"/>
</dbReference>
<organism evidence="11 12">
    <name type="scientific">Nostocoides vanveenii</name>
    <dbReference type="NCBI Taxonomy" id="330835"/>
    <lineage>
        <taxon>Bacteria</taxon>
        <taxon>Bacillati</taxon>
        <taxon>Actinomycetota</taxon>
        <taxon>Actinomycetes</taxon>
        <taxon>Micrococcales</taxon>
        <taxon>Intrasporangiaceae</taxon>
        <taxon>Nostocoides</taxon>
    </lineage>
</organism>
<evidence type="ECO:0000256" key="3">
    <source>
        <dbReference type="ARBA" id="ARBA00022723"/>
    </source>
</evidence>
<dbReference type="InterPro" id="IPR003651">
    <property type="entry name" value="Endonuclease3_FeS-loop_motif"/>
</dbReference>
<evidence type="ECO:0000256" key="4">
    <source>
        <dbReference type="ARBA" id="ARBA00022763"/>
    </source>
</evidence>
<dbReference type="InterPro" id="IPR044298">
    <property type="entry name" value="MIG/MutY"/>
</dbReference>
<dbReference type="Gene3D" id="1.10.1670.10">
    <property type="entry name" value="Helix-hairpin-Helix base-excision DNA repair enzymes (C-terminal)"/>
    <property type="match status" value="1"/>
</dbReference>
<comment type="similarity">
    <text evidence="2">Belongs to the Nth/MutY family.</text>
</comment>
<proteinExistence type="inferred from homology"/>
<dbReference type="InterPro" id="IPR003265">
    <property type="entry name" value="HhH-GPD_domain"/>
</dbReference>
<dbReference type="Proteomes" id="UP001501475">
    <property type="component" value="Unassembled WGS sequence"/>
</dbReference>
<evidence type="ECO:0000256" key="1">
    <source>
        <dbReference type="ARBA" id="ARBA00001966"/>
    </source>
</evidence>
<dbReference type="RefSeq" id="WP_344064688.1">
    <property type="nucleotide sequence ID" value="NZ_BAAAPN010000043.1"/>
</dbReference>
<evidence type="ECO:0000259" key="10">
    <source>
        <dbReference type="SMART" id="SM00478"/>
    </source>
</evidence>
<name>A0ABN2KJB3_9MICO</name>
<keyword evidence="3" id="KW-0479">Metal-binding</keyword>
<evidence type="ECO:0000313" key="11">
    <source>
        <dbReference type="EMBL" id="GAA1757822.1"/>
    </source>
</evidence>
<keyword evidence="7" id="KW-0411">Iron-sulfur</keyword>
<dbReference type="PANTHER" id="PTHR42944:SF1">
    <property type="entry name" value="ADENINE DNA GLYCOSYLASE"/>
    <property type="match status" value="1"/>
</dbReference>
<evidence type="ECO:0000256" key="6">
    <source>
        <dbReference type="ARBA" id="ARBA00023004"/>
    </source>
</evidence>
<sequence length="296" mass="32189">MSGGAEAEFRGRVHTAVLAWYAVAGRDLPWRHPDCSPWGVYVSEIMAQQTPIARILAPWQSWMGRWPTPADLAAASRGDVLRAWGRLGYPRRAVNLHAAAKAMVEHHAGQVPEDPAALRALPGVGDYTVAAVASFAFGNPLPVLDTNVRRVLARIAIGEAQAAPTPTRGERDLAAAWLPDDCADANRWNVASMELGALVCTARTPQCATCPVRDLCRWRTAGHPAYAGVRKRPQGYAGTDREVRGRILALVRDDDAPHPRADFDPCADQARVDKLLIALIADGLLEHSRDGYHLPR</sequence>
<evidence type="ECO:0000256" key="7">
    <source>
        <dbReference type="ARBA" id="ARBA00023014"/>
    </source>
</evidence>
<evidence type="ECO:0000256" key="5">
    <source>
        <dbReference type="ARBA" id="ARBA00022801"/>
    </source>
</evidence>
<evidence type="ECO:0000313" key="12">
    <source>
        <dbReference type="Proteomes" id="UP001501475"/>
    </source>
</evidence>
<keyword evidence="6" id="KW-0408">Iron</keyword>
<feature type="domain" description="HhH-GPD" evidence="10">
    <location>
        <begin position="46"/>
        <end position="198"/>
    </location>
</feature>
<keyword evidence="9" id="KW-0326">Glycosidase</keyword>
<dbReference type="SMART" id="SM00478">
    <property type="entry name" value="ENDO3c"/>
    <property type="match status" value="1"/>
</dbReference>
<dbReference type="InterPro" id="IPR023170">
    <property type="entry name" value="HhH_base_excis_C"/>
</dbReference>
<comment type="cofactor">
    <cofactor evidence="1">
        <name>[4Fe-4S] cluster</name>
        <dbReference type="ChEBI" id="CHEBI:49883"/>
    </cofactor>
</comment>
<dbReference type="CDD" id="cd00056">
    <property type="entry name" value="ENDO3c"/>
    <property type="match status" value="1"/>
</dbReference>
<reference evidence="11 12" key="1">
    <citation type="journal article" date="2019" name="Int. J. Syst. Evol. Microbiol.">
        <title>The Global Catalogue of Microorganisms (GCM) 10K type strain sequencing project: providing services to taxonomists for standard genome sequencing and annotation.</title>
        <authorList>
            <consortium name="The Broad Institute Genomics Platform"/>
            <consortium name="The Broad Institute Genome Sequencing Center for Infectious Disease"/>
            <person name="Wu L."/>
            <person name="Ma J."/>
        </authorList>
    </citation>
    <scope>NUCLEOTIDE SEQUENCE [LARGE SCALE GENOMIC DNA]</scope>
    <source>
        <strain evidence="11 12">JCM 15591</strain>
    </source>
</reference>
<dbReference type="Gene3D" id="1.10.340.30">
    <property type="entry name" value="Hypothetical protein, domain 2"/>
    <property type="match status" value="1"/>
</dbReference>
<comment type="caution">
    <text evidence="11">The sequence shown here is derived from an EMBL/GenBank/DDBJ whole genome shotgun (WGS) entry which is preliminary data.</text>
</comment>
<evidence type="ECO:0000256" key="2">
    <source>
        <dbReference type="ARBA" id="ARBA00008343"/>
    </source>
</evidence>
<dbReference type="EMBL" id="BAAAPN010000043">
    <property type="protein sequence ID" value="GAA1757822.1"/>
    <property type="molecule type" value="Genomic_DNA"/>
</dbReference>
<evidence type="ECO:0000256" key="8">
    <source>
        <dbReference type="ARBA" id="ARBA00023204"/>
    </source>
</evidence>
<keyword evidence="5" id="KW-0378">Hydrolase</keyword>
<keyword evidence="4" id="KW-0227">DNA damage</keyword>
<protein>
    <submittedName>
        <fullName evidence="11">A/G-specific adenine glycosylase</fullName>
    </submittedName>
</protein>
<evidence type="ECO:0000256" key="9">
    <source>
        <dbReference type="ARBA" id="ARBA00023295"/>
    </source>
</evidence>
<dbReference type="Pfam" id="PF00730">
    <property type="entry name" value="HhH-GPD"/>
    <property type="match status" value="1"/>
</dbReference>
<keyword evidence="8" id="KW-0234">DNA repair</keyword>
<keyword evidence="12" id="KW-1185">Reference proteome</keyword>
<dbReference type="SMART" id="SM00525">
    <property type="entry name" value="FES"/>
    <property type="match status" value="1"/>
</dbReference>
<gene>
    <name evidence="11" type="ORF">GCM10009810_16600</name>
</gene>
<accession>A0ABN2KJB3</accession>
<dbReference type="PANTHER" id="PTHR42944">
    <property type="entry name" value="ADENINE DNA GLYCOSYLASE"/>
    <property type="match status" value="1"/>
</dbReference>
<dbReference type="SUPFAM" id="SSF48150">
    <property type="entry name" value="DNA-glycosylase"/>
    <property type="match status" value="1"/>
</dbReference>